<keyword evidence="2" id="KW-1185">Reference proteome</keyword>
<comment type="caution">
    <text evidence="1">The sequence shown here is derived from an EMBL/GenBank/DDBJ whole genome shotgun (WGS) entry which is preliminary data.</text>
</comment>
<name>A0AAV6Y8L9_9LAMI</name>
<gene>
    <name evidence="1" type="ORF">BUALT_Bualt02G0138300</name>
</gene>
<dbReference type="InterPro" id="IPR040256">
    <property type="entry name" value="At4g02000-like"/>
</dbReference>
<sequence>MVNFLKIRWKGIQMPKVVKRGAQFILRYKMEDELMAAYDRRIQFFYSKPLILRKWGEGMGTSEKITIVPTWVQLPNLPLGMWGVRSLSKIESKIGTPIQTDELTTQKLKLDYARVLVEVEIGKYLP</sequence>
<dbReference type="AlphaFoldDB" id="A0AAV6Y8L9"/>
<proteinExistence type="predicted"/>
<dbReference type="EMBL" id="WHWC01000002">
    <property type="protein sequence ID" value="KAG8388562.1"/>
    <property type="molecule type" value="Genomic_DNA"/>
</dbReference>
<reference evidence="1" key="1">
    <citation type="submission" date="2019-10" db="EMBL/GenBank/DDBJ databases">
        <authorList>
            <person name="Zhang R."/>
            <person name="Pan Y."/>
            <person name="Wang J."/>
            <person name="Ma R."/>
            <person name="Yu S."/>
        </authorList>
    </citation>
    <scope>NUCLEOTIDE SEQUENCE</scope>
    <source>
        <strain evidence="1">LA-IB0</strain>
        <tissue evidence="1">Leaf</tissue>
    </source>
</reference>
<dbReference type="PANTHER" id="PTHR31286">
    <property type="entry name" value="GLYCINE-RICH CELL WALL STRUCTURAL PROTEIN 1.8-LIKE"/>
    <property type="match status" value="1"/>
</dbReference>
<dbReference type="Proteomes" id="UP000826271">
    <property type="component" value="Unassembled WGS sequence"/>
</dbReference>
<accession>A0AAV6Y8L9</accession>
<evidence type="ECO:0000313" key="2">
    <source>
        <dbReference type="Proteomes" id="UP000826271"/>
    </source>
</evidence>
<organism evidence="1 2">
    <name type="scientific">Buddleja alternifolia</name>
    <dbReference type="NCBI Taxonomy" id="168488"/>
    <lineage>
        <taxon>Eukaryota</taxon>
        <taxon>Viridiplantae</taxon>
        <taxon>Streptophyta</taxon>
        <taxon>Embryophyta</taxon>
        <taxon>Tracheophyta</taxon>
        <taxon>Spermatophyta</taxon>
        <taxon>Magnoliopsida</taxon>
        <taxon>eudicotyledons</taxon>
        <taxon>Gunneridae</taxon>
        <taxon>Pentapetalae</taxon>
        <taxon>asterids</taxon>
        <taxon>lamiids</taxon>
        <taxon>Lamiales</taxon>
        <taxon>Scrophulariaceae</taxon>
        <taxon>Buddlejeae</taxon>
        <taxon>Buddleja</taxon>
    </lineage>
</organism>
<evidence type="ECO:0008006" key="3">
    <source>
        <dbReference type="Google" id="ProtNLM"/>
    </source>
</evidence>
<dbReference type="PANTHER" id="PTHR31286:SF180">
    <property type="entry name" value="OS10G0362600 PROTEIN"/>
    <property type="match status" value="1"/>
</dbReference>
<evidence type="ECO:0000313" key="1">
    <source>
        <dbReference type="EMBL" id="KAG8388562.1"/>
    </source>
</evidence>
<protein>
    <recommendedName>
        <fullName evidence="3">DUF4283 domain-containing protein</fullName>
    </recommendedName>
</protein>